<keyword evidence="2" id="KW-1185">Reference proteome</keyword>
<organism evidence="1 2">
    <name type="scientific">Metabacillus lacus</name>
    <dbReference type="NCBI Taxonomy" id="1983721"/>
    <lineage>
        <taxon>Bacteria</taxon>
        <taxon>Bacillati</taxon>
        <taxon>Bacillota</taxon>
        <taxon>Bacilli</taxon>
        <taxon>Bacillales</taxon>
        <taxon>Bacillaceae</taxon>
        <taxon>Metabacillus</taxon>
    </lineage>
</organism>
<dbReference type="Proteomes" id="UP000448867">
    <property type="component" value="Unassembled WGS sequence"/>
</dbReference>
<dbReference type="InterPro" id="IPR026988">
    <property type="entry name" value="YaaC-like"/>
</dbReference>
<sequence length="325" mass="38461">MSHTDIWHRYQSFHSTETVQRCLEKIYKNKRIEAPQEKAYQNGYSFIYYLKHAENFFIQGKNAPLAIQPLLYFYGLTQLLKACLLTVDPDYPASSSVLAHGVTSRKRKKQHYCFFEDEVKIQRNGLYDHVSVILFGQKQQGMEKYTMNQLLSRIPELADSYLFHREERPLTKVTVEANKLYLTEPMAAQYHMSIGRLQEFLQYNINHKQTTDLPGTVLLSKSNINPFFSDFLMYNSTEKQYYLPSDRENCIHLPELLTHYLLLYNLSMITRYETEWWYDLLLTHSNDSYVFISKFLDISYRKIPAYCLEYLLQAPACNGEDQVEF</sequence>
<comment type="caution">
    <text evidence="1">The sequence shown here is derived from an EMBL/GenBank/DDBJ whole genome shotgun (WGS) entry which is preliminary data.</text>
</comment>
<dbReference type="OrthoDB" id="2380109at2"/>
<proteinExistence type="predicted"/>
<gene>
    <name evidence="1" type="ORF">GJU40_18420</name>
</gene>
<reference evidence="1 2" key="1">
    <citation type="submission" date="2019-11" db="EMBL/GenBank/DDBJ databases">
        <title>Bacillus lacus genome.</title>
        <authorList>
            <person name="Allen C.J."/>
            <person name="Newman J.D."/>
        </authorList>
    </citation>
    <scope>NUCLEOTIDE SEQUENCE [LARGE SCALE GENOMIC DNA]</scope>
    <source>
        <strain evidence="1 2">KCTC 33946</strain>
    </source>
</reference>
<accession>A0A7X2J270</accession>
<protein>
    <recommendedName>
        <fullName evidence="3">YaaC family protein</fullName>
    </recommendedName>
</protein>
<evidence type="ECO:0000313" key="1">
    <source>
        <dbReference type="EMBL" id="MRX74101.1"/>
    </source>
</evidence>
<dbReference type="RefSeq" id="WP_154309556.1">
    <property type="nucleotide sequence ID" value="NZ_WKKI01000061.1"/>
</dbReference>
<dbReference type="AlphaFoldDB" id="A0A7X2J270"/>
<dbReference type="EMBL" id="WKKI01000061">
    <property type="protein sequence ID" value="MRX74101.1"/>
    <property type="molecule type" value="Genomic_DNA"/>
</dbReference>
<dbReference type="Pfam" id="PF14175">
    <property type="entry name" value="YaaC"/>
    <property type="match status" value="1"/>
</dbReference>
<evidence type="ECO:0000313" key="2">
    <source>
        <dbReference type="Proteomes" id="UP000448867"/>
    </source>
</evidence>
<evidence type="ECO:0008006" key="3">
    <source>
        <dbReference type="Google" id="ProtNLM"/>
    </source>
</evidence>
<name>A0A7X2J270_9BACI</name>